<evidence type="ECO:0000313" key="5">
    <source>
        <dbReference type="Proteomes" id="UP000219281"/>
    </source>
</evidence>
<feature type="domain" description="Protein FecR C-terminal" evidence="3">
    <location>
        <begin position="328"/>
        <end position="397"/>
    </location>
</feature>
<dbReference type="GO" id="GO:0016989">
    <property type="term" value="F:sigma factor antagonist activity"/>
    <property type="evidence" value="ECO:0007669"/>
    <property type="project" value="TreeGrafter"/>
</dbReference>
<keyword evidence="1" id="KW-0472">Membrane</keyword>
<dbReference type="PANTHER" id="PTHR30273">
    <property type="entry name" value="PERIPLASMIC SIGNAL SENSOR AND SIGMA FACTOR ACTIVATOR FECR-RELATED"/>
    <property type="match status" value="1"/>
</dbReference>
<name>A0A286AEW8_9SPHI</name>
<gene>
    <name evidence="4" type="ORF">SAMN06297358_4177</name>
</gene>
<keyword evidence="1" id="KW-0812">Transmembrane</keyword>
<feature type="domain" description="FecR protein" evidence="2">
    <location>
        <begin position="189"/>
        <end position="285"/>
    </location>
</feature>
<dbReference type="OrthoDB" id="1099963at2"/>
<dbReference type="InterPro" id="IPR032508">
    <property type="entry name" value="FecR_C"/>
</dbReference>
<dbReference type="Proteomes" id="UP000219281">
    <property type="component" value="Unassembled WGS sequence"/>
</dbReference>
<sequence>MTGKPEILELIAMYLNNPEDLQLKSSVDDFRSQSIKNEAFFKEIEKVWLLSSQSSVLDSFDEHAAVARFQKRLSFEDKDGSKKTIKFSFLRWSAAAAVILVVASSIYFYKNTETLSGAKTHTYASDALPGSNKAVLVLANGRKVSLTDINNGDVAKEAGLSITKTADGQLVYTVSETGQTNEDDNAVNTIETPKGGMWRIKLPDGSNVWLNAASSLTYPLSFSKGQKRVVELKGEAYFEVAEDKLHPFVVKTRKQEVEVLGTHFNINSYADETAVKTTLLEGSVRVNLFSNGNRSEILKPGQQSILTEKAFDVKEVDVDEAIDWKNGYFMFNNEKQESIMRKIARWYNVQIEYADQEAKDVTYYGSISRFDNISKVLRKFEQTGEVRFEIIKNKVIVFKEKNAN</sequence>
<keyword evidence="5" id="KW-1185">Reference proteome</keyword>
<dbReference type="Pfam" id="PF04773">
    <property type="entry name" value="FecR"/>
    <property type="match status" value="1"/>
</dbReference>
<dbReference type="Gene3D" id="3.55.50.30">
    <property type="match status" value="1"/>
</dbReference>
<dbReference type="InterPro" id="IPR006860">
    <property type="entry name" value="FecR"/>
</dbReference>
<keyword evidence="1" id="KW-1133">Transmembrane helix</keyword>
<evidence type="ECO:0000259" key="3">
    <source>
        <dbReference type="Pfam" id="PF16344"/>
    </source>
</evidence>
<dbReference type="FunFam" id="2.60.120.1440:FF:000001">
    <property type="entry name" value="Putative anti-sigma factor"/>
    <property type="match status" value="1"/>
</dbReference>
<dbReference type="EMBL" id="OCMT01000005">
    <property type="protein sequence ID" value="SOD20454.1"/>
    <property type="molecule type" value="Genomic_DNA"/>
</dbReference>
<feature type="transmembrane region" description="Helical" evidence="1">
    <location>
        <begin position="89"/>
        <end position="109"/>
    </location>
</feature>
<protein>
    <submittedName>
        <fullName evidence="4">FecR family protein</fullName>
    </submittedName>
</protein>
<proteinExistence type="predicted"/>
<evidence type="ECO:0000256" key="1">
    <source>
        <dbReference type="SAM" id="Phobius"/>
    </source>
</evidence>
<evidence type="ECO:0000313" key="4">
    <source>
        <dbReference type="EMBL" id="SOD20454.1"/>
    </source>
</evidence>
<dbReference type="PANTHER" id="PTHR30273:SF2">
    <property type="entry name" value="PROTEIN FECR"/>
    <property type="match status" value="1"/>
</dbReference>
<dbReference type="RefSeq" id="WP_097133959.1">
    <property type="nucleotide sequence ID" value="NZ_OCMT01000005.1"/>
</dbReference>
<dbReference type="Pfam" id="PF16344">
    <property type="entry name" value="FecR_C"/>
    <property type="match status" value="1"/>
</dbReference>
<dbReference type="InterPro" id="IPR012373">
    <property type="entry name" value="Ferrdict_sens_TM"/>
</dbReference>
<organism evidence="4 5">
    <name type="scientific">Pedobacter xixiisoli</name>
    <dbReference type="NCBI Taxonomy" id="1476464"/>
    <lineage>
        <taxon>Bacteria</taxon>
        <taxon>Pseudomonadati</taxon>
        <taxon>Bacteroidota</taxon>
        <taxon>Sphingobacteriia</taxon>
        <taxon>Sphingobacteriales</taxon>
        <taxon>Sphingobacteriaceae</taxon>
        <taxon>Pedobacter</taxon>
    </lineage>
</organism>
<evidence type="ECO:0000259" key="2">
    <source>
        <dbReference type="Pfam" id="PF04773"/>
    </source>
</evidence>
<dbReference type="AlphaFoldDB" id="A0A286AEW8"/>
<dbReference type="Gene3D" id="2.60.120.1440">
    <property type="match status" value="1"/>
</dbReference>
<accession>A0A286AEW8</accession>
<reference evidence="5" key="1">
    <citation type="submission" date="2017-09" db="EMBL/GenBank/DDBJ databases">
        <authorList>
            <person name="Varghese N."/>
            <person name="Submissions S."/>
        </authorList>
    </citation>
    <scope>NUCLEOTIDE SEQUENCE [LARGE SCALE GENOMIC DNA]</scope>
    <source>
        <strain evidence="5">CGMCC 1.12803</strain>
    </source>
</reference>